<comment type="similarity">
    <text evidence="3">Belongs to the HARBI1 family.</text>
</comment>
<evidence type="ECO:0000256" key="4">
    <source>
        <dbReference type="ARBA" id="ARBA00022722"/>
    </source>
</evidence>
<dbReference type="GO" id="GO:0004518">
    <property type="term" value="F:nuclease activity"/>
    <property type="evidence" value="ECO:0007669"/>
    <property type="project" value="UniProtKB-KW"/>
</dbReference>
<dbReference type="EMBL" id="HACM01003032">
    <property type="protein sequence ID" value="CRZ03474.1"/>
    <property type="molecule type" value="Transcribed_RNA"/>
</dbReference>
<evidence type="ECO:0000256" key="6">
    <source>
        <dbReference type="ARBA" id="ARBA00022801"/>
    </source>
</evidence>
<organism evidence="9">
    <name type="scientific">Spongospora subterranea</name>
    <dbReference type="NCBI Taxonomy" id="70186"/>
    <lineage>
        <taxon>Eukaryota</taxon>
        <taxon>Sar</taxon>
        <taxon>Rhizaria</taxon>
        <taxon>Endomyxa</taxon>
        <taxon>Phytomyxea</taxon>
        <taxon>Plasmodiophorida</taxon>
        <taxon>Plasmodiophoridae</taxon>
        <taxon>Spongospora</taxon>
    </lineage>
</organism>
<evidence type="ECO:0000313" key="9">
    <source>
        <dbReference type="EMBL" id="CRZ03474.1"/>
    </source>
</evidence>
<evidence type="ECO:0000259" key="8">
    <source>
        <dbReference type="Pfam" id="PF13359"/>
    </source>
</evidence>
<evidence type="ECO:0000256" key="1">
    <source>
        <dbReference type="ARBA" id="ARBA00001968"/>
    </source>
</evidence>
<sequence length="408" mass="46572">MVRVSERSRLLRDLDGALVILVVQQILFRYSHPVVAARARKTANMLMVVKAGVMEQRFINTRRKLSKELGALKILPLLEVDEFIQEVRVCQQTFAFILHEIEDDPIFHNNSTCPQRETWIQLACALDRIGHFGNGSAVGRVARAKGIGYGSVILYTKRVIHALKNLSLKYIYWPDASEREKLSAFNLTEFGFDNCILSTDGTHVVLAQKPNLDGEVYYNRKCTYSMNVMLTFDHKRQIRYLIAGWPGSVHDSSIWESGHVHKDPERYFSPGQYQFGDSGFSLTRQMLVPYRQPAASVAENEEFNFRLSRGRVVSEHGNGILKGRWQSLRALPICINKGVHVNLVCDWIVASCVLHNIVNSRRLVADEVPLEPVHEEDALGQGGPNQIIHDSLQQWRRDIQQKVLHYWA</sequence>
<evidence type="ECO:0000256" key="5">
    <source>
        <dbReference type="ARBA" id="ARBA00022723"/>
    </source>
</evidence>
<accession>A0A0H5R5L1</accession>
<dbReference type="GO" id="GO:0005634">
    <property type="term" value="C:nucleus"/>
    <property type="evidence" value="ECO:0007669"/>
    <property type="project" value="UniProtKB-SubCell"/>
</dbReference>
<evidence type="ECO:0000256" key="7">
    <source>
        <dbReference type="ARBA" id="ARBA00023242"/>
    </source>
</evidence>
<dbReference type="Pfam" id="PF13359">
    <property type="entry name" value="DDE_Tnp_4"/>
    <property type="match status" value="1"/>
</dbReference>
<keyword evidence="5" id="KW-0479">Metal-binding</keyword>
<dbReference type="AlphaFoldDB" id="A0A0H5R5L1"/>
<evidence type="ECO:0000256" key="2">
    <source>
        <dbReference type="ARBA" id="ARBA00004123"/>
    </source>
</evidence>
<proteinExistence type="inferred from homology"/>
<dbReference type="GO" id="GO:0046872">
    <property type="term" value="F:metal ion binding"/>
    <property type="evidence" value="ECO:0007669"/>
    <property type="project" value="UniProtKB-KW"/>
</dbReference>
<keyword evidence="6" id="KW-0378">Hydrolase</keyword>
<evidence type="ECO:0000256" key="3">
    <source>
        <dbReference type="ARBA" id="ARBA00006958"/>
    </source>
</evidence>
<dbReference type="PANTHER" id="PTHR22930:SF85">
    <property type="entry name" value="GH03217P-RELATED"/>
    <property type="match status" value="1"/>
</dbReference>
<comment type="subcellular location">
    <subcellularLocation>
        <location evidence="2">Nucleus</location>
    </subcellularLocation>
</comment>
<keyword evidence="4" id="KW-0540">Nuclease</keyword>
<protein>
    <recommendedName>
        <fullName evidence="8">DDE Tnp4 domain-containing protein</fullName>
    </recommendedName>
</protein>
<dbReference type="PANTHER" id="PTHR22930">
    <property type="match status" value="1"/>
</dbReference>
<reference evidence="9" key="1">
    <citation type="submission" date="2015-04" db="EMBL/GenBank/DDBJ databases">
        <title>The genome sequence of the plant pathogenic Rhizarian Plasmodiophora brassicae reveals insights in its biotrophic life cycle and the origin of chitin synthesis.</title>
        <authorList>
            <person name="Schwelm A."/>
            <person name="Fogelqvist J."/>
            <person name="Knaust A."/>
            <person name="Julke S."/>
            <person name="Lilja T."/>
            <person name="Dhandapani V."/>
            <person name="Bonilla-Rosso G."/>
            <person name="Karlsson M."/>
            <person name="Shevchenko A."/>
            <person name="Choi S.R."/>
            <person name="Kim H.G."/>
            <person name="Park J.Y."/>
            <person name="Lim Y.P."/>
            <person name="Ludwig-Muller J."/>
            <person name="Dixelius C."/>
        </authorList>
    </citation>
    <scope>NUCLEOTIDE SEQUENCE</scope>
    <source>
        <tissue evidence="9">Potato root galls</tissue>
    </source>
</reference>
<keyword evidence="7" id="KW-0539">Nucleus</keyword>
<name>A0A0H5R5L1_9EUKA</name>
<dbReference type="InterPro" id="IPR045249">
    <property type="entry name" value="HARBI1-like"/>
</dbReference>
<feature type="domain" description="DDE Tnp4" evidence="8">
    <location>
        <begin position="200"/>
        <end position="356"/>
    </location>
</feature>
<comment type="cofactor">
    <cofactor evidence="1">
        <name>a divalent metal cation</name>
        <dbReference type="ChEBI" id="CHEBI:60240"/>
    </cofactor>
</comment>
<dbReference type="GO" id="GO:0016787">
    <property type="term" value="F:hydrolase activity"/>
    <property type="evidence" value="ECO:0007669"/>
    <property type="project" value="UniProtKB-KW"/>
</dbReference>
<dbReference type="InterPro" id="IPR027806">
    <property type="entry name" value="HARBI1_dom"/>
</dbReference>